<sequence length="102" mass="10609">MCQGWGAGSSGNACALSLIQSSSSLLSLTANGTTLPIHPCSLLPPEGLEMAEAGLTEGLASAKEKEGPFGKEEASLTQPGQRTMFWQVKEENCRIVGSLGKE</sequence>
<name>A0AA35K079_9SAUR</name>
<accession>A0AA35K079</accession>
<dbReference type="EMBL" id="OX395127">
    <property type="protein sequence ID" value="CAI5768402.1"/>
    <property type="molecule type" value="Genomic_DNA"/>
</dbReference>
<organism evidence="1 2">
    <name type="scientific">Podarcis lilfordi</name>
    <name type="common">Lilford's wall lizard</name>
    <dbReference type="NCBI Taxonomy" id="74358"/>
    <lineage>
        <taxon>Eukaryota</taxon>
        <taxon>Metazoa</taxon>
        <taxon>Chordata</taxon>
        <taxon>Craniata</taxon>
        <taxon>Vertebrata</taxon>
        <taxon>Euteleostomi</taxon>
        <taxon>Lepidosauria</taxon>
        <taxon>Squamata</taxon>
        <taxon>Bifurcata</taxon>
        <taxon>Unidentata</taxon>
        <taxon>Episquamata</taxon>
        <taxon>Laterata</taxon>
        <taxon>Lacertibaenia</taxon>
        <taxon>Lacertidae</taxon>
        <taxon>Podarcis</taxon>
    </lineage>
</organism>
<dbReference type="Proteomes" id="UP001178461">
    <property type="component" value="Chromosome 2"/>
</dbReference>
<evidence type="ECO:0000313" key="1">
    <source>
        <dbReference type="EMBL" id="CAI5768402.1"/>
    </source>
</evidence>
<gene>
    <name evidence="1" type="ORF">PODLI_1B029399</name>
</gene>
<proteinExistence type="predicted"/>
<protein>
    <submittedName>
        <fullName evidence="1">Finger 436-like isoform X2</fullName>
    </submittedName>
</protein>
<keyword evidence="2" id="KW-1185">Reference proteome</keyword>
<evidence type="ECO:0000313" key="2">
    <source>
        <dbReference type="Proteomes" id="UP001178461"/>
    </source>
</evidence>
<reference evidence="1" key="1">
    <citation type="submission" date="2022-12" db="EMBL/GenBank/DDBJ databases">
        <authorList>
            <person name="Alioto T."/>
            <person name="Alioto T."/>
            <person name="Gomez Garrido J."/>
        </authorList>
    </citation>
    <scope>NUCLEOTIDE SEQUENCE</scope>
</reference>
<dbReference type="AlphaFoldDB" id="A0AA35K079"/>